<dbReference type="STRING" id="388408.LAX5112_00402"/>
<evidence type="ECO:0000256" key="5">
    <source>
        <dbReference type="ARBA" id="ARBA00022734"/>
    </source>
</evidence>
<keyword evidence="4" id="KW-1003">Cell membrane</keyword>
<dbReference type="GO" id="GO:0016020">
    <property type="term" value="C:membrane"/>
    <property type="evidence" value="ECO:0007669"/>
    <property type="project" value="UniProtKB-SubCell"/>
</dbReference>
<dbReference type="RefSeq" id="WP_040451488.1">
    <property type="nucleotide sequence ID" value="NZ_CXWD01000002.1"/>
</dbReference>
<keyword evidence="5" id="KW-0430">Lectin</keyword>
<evidence type="ECO:0000256" key="8">
    <source>
        <dbReference type="SAM" id="SignalP"/>
    </source>
</evidence>
<proteinExistence type="inferred from homology"/>
<comment type="function">
    <text evidence="6">Has immunoglobulin-binding and hemagglutination properties, and can bind to mannose. Essential for virulence. May be involved in LPS biosynthesis or polysaccharide transport.</text>
</comment>
<organism evidence="9 10">
    <name type="scientific">Roseibium alexandrii</name>
    <dbReference type="NCBI Taxonomy" id="388408"/>
    <lineage>
        <taxon>Bacteria</taxon>
        <taxon>Pseudomonadati</taxon>
        <taxon>Pseudomonadota</taxon>
        <taxon>Alphaproteobacteria</taxon>
        <taxon>Hyphomicrobiales</taxon>
        <taxon>Stappiaceae</taxon>
        <taxon>Roseibium</taxon>
    </lineage>
</organism>
<keyword evidence="7" id="KW-1133">Transmembrane helix</keyword>
<dbReference type="InterPro" id="IPR012413">
    <property type="entry name" value="BA14K"/>
</dbReference>
<keyword evidence="8" id="KW-0732">Signal</keyword>
<dbReference type="EMBL" id="CXWD01000002">
    <property type="protein sequence ID" value="CTQ64786.1"/>
    <property type="molecule type" value="Genomic_DNA"/>
</dbReference>
<evidence type="ECO:0000313" key="10">
    <source>
        <dbReference type="Proteomes" id="UP000053235"/>
    </source>
</evidence>
<sequence>MFKTIVTTSAAVTIAAGAMIFAGSNTAQAGNGWGVAAGVAGGFAAGALVGSALSQPRYAGPPTYYYAPRRVYRPAPVVTYRPAPWTNAWYNYCTSKYRSFNPRTGYYLAYSGNYRFCR</sequence>
<dbReference type="Proteomes" id="UP000053235">
    <property type="component" value="Unassembled WGS sequence"/>
</dbReference>
<comment type="subcellular location">
    <subcellularLocation>
        <location evidence="1">Membrane</location>
        <topology evidence="1">Single-pass membrane protein</topology>
    </subcellularLocation>
</comment>
<feature type="transmembrane region" description="Helical" evidence="7">
    <location>
        <begin position="32"/>
        <end position="53"/>
    </location>
</feature>
<evidence type="ECO:0000313" key="9">
    <source>
        <dbReference type="EMBL" id="CTQ64786.1"/>
    </source>
</evidence>
<dbReference type="GO" id="GO:0030246">
    <property type="term" value="F:carbohydrate binding"/>
    <property type="evidence" value="ECO:0007669"/>
    <property type="project" value="UniProtKB-KW"/>
</dbReference>
<keyword evidence="10" id="KW-1185">Reference proteome</keyword>
<accession>A0A0M6ZRH6</accession>
<name>A0A0M6ZRH6_9HYPH</name>
<evidence type="ECO:0000256" key="6">
    <source>
        <dbReference type="ARBA" id="ARBA00025321"/>
    </source>
</evidence>
<keyword evidence="7" id="KW-0472">Membrane</keyword>
<feature type="signal peptide" evidence="8">
    <location>
        <begin position="1"/>
        <end position="29"/>
    </location>
</feature>
<dbReference type="Pfam" id="PF07886">
    <property type="entry name" value="BA14K"/>
    <property type="match status" value="1"/>
</dbReference>
<evidence type="ECO:0000256" key="3">
    <source>
        <dbReference type="ARBA" id="ARBA00020552"/>
    </source>
</evidence>
<evidence type="ECO:0000256" key="1">
    <source>
        <dbReference type="ARBA" id="ARBA00004167"/>
    </source>
</evidence>
<dbReference type="OrthoDB" id="7889197at2"/>
<evidence type="ECO:0000256" key="4">
    <source>
        <dbReference type="ARBA" id="ARBA00022475"/>
    </source>
</evidence>
<comment type="similarity">
    <text evidence="2">Belongs to the BA14k family.</text>
</comment>
<protein>
    <recommendedName>
        <fullName evidence="3">Lectin-like protein BA14k</fullName>
    </recommendedName>
</protein>
<reference evidence="10" key="1">
    <citation type="submission" date="2015-07" db="EMBL/GenBank/DDBJ databases">
        <authorList>
            <person name="Rodrigo-Torres Lidia"/>
            <person name="Arahal R.David."/>
        </authorList>
    </citation>
    <scope>NUCLEOTIDE SEQUENCE [LARGE SCALE GENOMIC DNA]</scope>
    <source>
        <strain evidence="10">CECT 5112</strain>
    </source>
</reference>
<evidence type="ECO:0000256" key="2">
    <source>
        <dbReference type="ARBA" id="ARBA00010270"/>
    </source>
</evidence>
<evidence type="ECO:0000256" key="7">
    <source>
        <dbReference type="SAM" id="Phobius"/>
    </source>
</evidence>
<keyword evidence="7" id="KW-0812">Transmembrane</keyword>
<dbReference type="AlphaFoldDB" id="A0A0M6ZRH6"/>
<gene>
    <name evidence="9" type="ORF">LAX5112_00402</name>
</gene>
<feature type="chain" id="PRO_5005809032" description="Lectin-like protein BA14k" evidence="8">
    <location>
        <begin position="30"/>
        <end position="118"/>
    </location>
</feature>